<feature type="region of interest" description="Disordered" evidence="1">
    <location>
        <begin position="96"/>
        <end position="132"/>
    </location>
</feature>
<name>A0AAN9BSI4_9CAEN</name>
<proteinExistence type="predicted"/>
<dbReference type="GO" id="GO:0003723">
    <property type="term" value="F:RNA binding"/>
    <property type="evidence" value="ECO:0007669"/>
    <property type="project" value="TreeGrafter"/>
</dbReference>
<evidence type="ECO:0008006" key="4">
    <source>
        <dbReference type="Google" id="ProtNLM"/>
    </source>
</evidence>
<dbReference type="EMBL" id="JBAMIC010000002">
    <property type="protein sequence ID" value="KAK7111716.1"/>
    <property type="molecule type" value="Genomic_DNA"/>
</dbReference>
<reference evidence="2 3" key="1">
    <citation type="submission" date="2024-02" db="EMBL/GenBank/DDBJ databases">
        <title>Chromosome-scale genome assembly of the rough periwinkle Littorina saxatilis.</title>
        <authorList>
            <person name="De Jode A."/>
            <person name="Faria R."/>
            <person name="Formenti G."/>
            <person name="Sims Y."/>
            <person name="Smith T.P."/>
            <person name="Tracey A."/>
            <person name="Wood J.M.D."/>
            <person name="Zagrodzka Z.B."/>
            <person name="Johannesson K."/>
            <person name="Butlin R.K."/>
            <person name="Leder E.H."/>
        </authorList>
    </citation>
    <scope>NUCLEOTIDE SEQUENCE [LARGE SCALE GENOMIC DNA]</scope>
    <source>
        <strain evidence="2">Snail1</strain>
        <tissue evidence="2">Muscle</tissue>
    </source>
</reference>
<comment type="caution">
    <text evidence="2">The sequence shown here is derived from an EMBL/GenBank/DDBJ whole genome shotgun (WGS) entry which is preliminary data.</text>
</comment>
<feature type="compositionally biased region" description="Polar residues" evidence="1">
    <location>
        <begin position="103"/>
        <end position="117"/>
    </location>
</feature>
<dbReference type="GO" id="GO:0032543">
    <property type="term" value="P:mitochondrial translation"/>
    <property type="evidence" value="ECO:0007669"/>
    <property type="project" value="InterPro"/>
</dbReference>
<keyword evidence="3" id="KW-1185">Reference proteome</keyword>
<protein>
    <recommendedName>
        <fullName evidence="4">CHCH domain-containing protein</fullName>
    </recommendedName>
</protein>
<dbReference type="InterPro" id="IPR009069">
    <property type="entry name" value="Cys_alpha_HP_mot_SF"/>
</dbReference>
<accession>A0AAN9BSI4</accession>
<organism evidence="2 3">
    <name type="scientific">Littorina saxatilis</name>
    <dbReference type="NCBI Taxonomy" id="31220"/>
    <lineage>
        <taxon>Eukaryota</taxon>
        <taxon>Metazoa</taxon>
        <taxon>Spiralia</taxon>
        <taxon>Lophotrochozoa</taxon>
        <taxon>Mollusca</taxon>
        <taxon>Gastropoda</taxon>
        <taxon>Caenogastropoda</taxon>
        <taxon>Littorinimorpha</taxon>
        <taxon>Littorinoidea</taxon>
        <taxon>Littorinidae</taxon>
        <taxon>Littorina</taxon>
    </lineage>
</organism>
<dbReference type="SUPFAM" id="SSF47072">
    <property type="entry name" value="Cysteine alpha-hairpin motif"/>
    <property type="match status" value="1"/>
</dbReference>
<sequence length="132" mass="14805">MPRLSPVVFAATKPFKKFTNYKPLGYKYKIILPPVLRGYVSNKSDKLTKAQCVEEMSVLMACWKRNDFNQQRCSPELATFQKCAVAAQAAEKAAREAAKQGKTVDTSGRNPSGQVNKMLQRFPQPAHTIKLK</sequence>
<evidence type="ECO:0000313" key="3">
    <source>
        <dbReference type="Proteomes" id="UP001374579"/>
    </source>
</evidence>
<dbReference type="PANTHER" id="PTHR31278">
    <property type="entry name" value="CHCHD1"/>
    <property type="match status" value="1"/>
</dbReference>
<dbReference type="GO" id="GO:0005654">
    <property type="term" value="C:nucleoplasm"/>
    <property type="evidence" value="ECO:0007669"/>
    <property type="project" value="TreeGrafter"/>
</dbReference>
<evidence type="ECO:0000256" key="1">
    <source>
        <dbReference type="SAM" id="MobiDB-lite"/>
    </source>
</evidence>
<gene>
    <name evidence="2" type="ORF">V1264_011304</name>
</gene>
<dbReference type="GO" id="GO:0005761">
    <property type="term" value="C:mitochondrial ribosome"/>
    <property type="evidence" value="ECO:0007669"/>
    <property type="project" value="InterPro"/>
</dbReference>
<evidence type="ECO:0000313" key="2">
    <source>
        <dbReference type="EMBL" id="KAK7111716.1"/>
    </source>
</evidence>
<dbReference type="InterPro" id="IPR033620">
    <property type="entry name" value="Ribosomal_mS37_met"/>
</dbReference>
<dbReference type="AlphaFoldDB" id="A0AAN9BSI4"/>
<dbReference type="PANTHER" id="PTHR31278:SF2">
    <property type="entry name" value="SMALL RIBOSOMAL SUBUNIT PROTEIN MS37"/>
    <property type="match status" value="1"/>
</dbReference>
<dbReference type="Proteomes" id="UP001374579">
    <property type="component" value="Unassembled WGS sequence"/>
</dbReference>